<gene>
    <name evidence="1" type="ORF">NS226_17410</name>
</gene>
<evidence type="ECO:0000313" key="1">
    <source>
        <dbReference type="EMBL" id="KTQ88026.1"/>
    </source>
</evidence>
<name>A0A175R736_9HYPH</name>
<dbReference type="EMBL" id="LDPZ01000043">
    <property type="protein sequence ID" value="KTQ88026.1"/>
    <property type="molecule type" value="Genomic_DNA"/>
</dbReference>
<accession>A0A175R736</accession>
<sequence>MTNAMRIQIYMESKANVDARTTFCSRIVRKTMVKLRDESQWRQALPMLVGYTVNELDVDTEWETPNRNGVPRTRRAPVHVHLGDVGNPQQVKLVNSVFADALRGTLRVVAEGSMLDKADPFRLIGQTKEGQRAFSLQLAENPLYLSLRFG</sequence>
<reference evidence="1 2" key="1">
    <citation type="journal article" date="2016" name="Front. Microbiol.">
        <title>Genomic Resource of Rice Seed Associated Bacteria.</title>
        <authorList>
            <person name="Midha S."/>
            <person name="Bansal K."/>
            <person name="Sharma S."/>
            <person name="Kumar N."/>
            <person name="Patil P.P."/>
            <person name="Chaudhry V."/>
            <person name="Patil P.B."/>
        </authorList>
    </citation>
    <scope>NUCLEOTIDE SEQUENCE [LARGE SCALE GENOMIC DNA]</scope>
    <source>
        <strain evidence="1 2">NS226</strain>
    </source>
</reference>
<organism evidence="1 2">
    <name type="scientific">Aureimonas ureilytica</name>
    <dbReference type="NCBI Taxonomy" id="401562"/>
    <lineage>
        <taxon>Bacteria</taxon>
        <taxon>Pseudomonadati</taxon>
        <taxon>Pseudomonadota</taxon>
        <taxon>Alphaproteobacteria</taxon>
        <taxon>Hyphomicrobiales</taxon>
        <taxon>Aurantimonadaceae</taxon>
        <taxon>Aureimonas</taxon>
    </lineage>
</organism>
<comment type="caution">
    <text evidence="1">The sequence shown here is derived from an EMBL/GenBank/DDBJ whole genome shotgun (WGS) entry which is preliminary data.</text>
</comment>
<proteinExistence type="predicted"/>
<dbReference type="PATRIC" id="fig|401562.3.peg.3417"/>
<protein>
    <submittedName>
        <fullName evidence="1">Uncharacterized protein</fullName>
    </submittedName>
</protein>
<dbReference type="AlphaFoldDB" id="A0A175R736"/>
<dbReference type="RefSeq" id="WP_058636028.1">
    <property type="nucleotide sequence ID" value="NZ_LDPZ01000043.1"/>
</dbReference>
<evidence type="ECO:0000313" key="2">
    <source>
        <dbReference type="Proteomes" id="UP000078272"/>
    </source>
</evidence>
<dbReference type="Proteomes" id="UP000078272">
    <property type="component" value="Unassembled WGS sequence"/>
</dbReference>